<proteinExistence type="predicted"/>
<dbReference type="AlphaFoldDB" id="A0A1I8A0F4"/>
<evidence type="ECO:0000313" key="2">
    <source>
        <dbReference type="WBParaSite" id="L893_g31727.t1"/>
    </source>
</evidence>
<name>A0A1I8A0F4_9BILA</name>
<keyword evidence="1" id="KW-1185">Reference proteome</keyword>
<protein>
    <submittedName>
        <fullName evidence="2">N-acetyltransferase</fullName>
    </submittedName>
</protein>
<reference evidence="2" key="1">
    <citation type="submission" date="2016-11" db="UniProtKB">
        <authorList>
            <consortium name="WormBaseParasite"/>
        </authorList>
    </citation>
    <scope>IDENTIFICATION</scope>
</reference>
<sequence length="77" mass="9098">MQIDFAIRTNYECKLVEHPYPRAQLAPLVDCSEARRRLGFPPRSDPQLPIESDRIRFDIFTRSLLLYYESTGWLDPI</sequence>
<dbReference type="WBParaSite" id="L893_g31727.t1">
    <property type="protein sequence ID" value="L893_g31727.t1"/>
    <property type="gene ID" value="L893_g31727"/>
</dbReference>
<evidence type="ECO:0000313" key="1">
    <source>
        <dbReference type="Proteomes" id="UP000095287"/>
    </source>
</evidence>
<accession>A0A1I8A0F4</accession>
<dbReference type="Proteomes" id="UP000095287">
    <property type="component" value="Unplaced"/>
</dbReference>
<organism evidence="1 2">
    <name type="scientific">Steinernema glaseri</name>
    <dbReference type="NCBI Taxonomy" id="37863"/>
    <lineage>
        <taxon>Eukaryota</taxon>
        <taxon>Metazoa</taxon>
        <taxon>Ecdysozoa</taxon>
        <taxon>Nematoda</taxon>
        <taxon>Chromadorea</taxon>
        <taxon>Rhabditida</taxon>
        <taxon>Tylenchina</taxon>
        <taxon>Panagrolaimomorpha</taxon>
        <taxon>Strongyloidoidea</taxon>
        <taxon>Steinernematidae</taxon>
        <taxon>Steinernema</taxon>
    </lineage>
</organism>